<gene>
    <name evidence="2" type="ORF">HDF12_001732</name>
</gene>
<keyword evidence="1" id="KW-0472">Membrane</keyword>
<dbReference type="AlphaFoldDB" id="A0A7Y9NLE0"/>
<proteinExistence type="predicted"/>
<dbReference type="EMBL" id="JACCCV010000001">
    <property type="protein sequence ID" value="NYF51367.1"/>
    <property type="molecule type" value="Genomic_DNA"/>
</dbReference>
<reference evidence="2 3" key="1">
    <citation type="submission" date="2020-07" db="EMBL/GenBank/DDBJ databases">
        <title>Genomic Encyclopedia of Type Strains, Phase IV (KMG-V): Genome sequencing to study the core and pangenomes of soil and plant-associated prokaryotes.</title>
        <authorList>
            <person name="Whitman W."/>
        </authorList>
    </citation>
    <scope>NUCLEOTIDE SEQUENCE [LARGE SCALE GENOMIC DNA]</scope>
    <source>
        <strain evidence="2 3">M8UP30</strain>
    </source>
</reference>
<keyword evidence="1" id="KW-0812">Transmembrane</keyword>
<feature type="transmembrane region" description="Helical" evidence="1">
    <location>
        <begin position="36"/>
        <end position="60"/>
    </location>
</feature>
<protein>
    <submittedName>
        <fullName evidence="2">Uncharacterized protein</fullName>
    </submittedName>
</protein>
<evidence type="ECO:0000313" key="2">
    <source>
        <dbReference type="EMBL" id="NYF51367.1"/>
    </source>
</evidence>
<name>A0A7Y9NLE0_9BACT</name>
<feature type="transmembrane region" description="Helical" evidence="1">
    <location>
        <begin position="12"/>
        <end position="30"/>
    </location>
</feature>
<sequence length="73" mass="8381">MFGLAVKDADGVSFIPTIIVTLPWFFISSIDSLPHWLFSFLTAFYDLPLFFLSALLNICFAELVRRFYIPNSN</sequence>
<comment type="caution">
    <text evidence="2">The sequence shown here is derived from an EMBL/GenBank/DDBJ whole genome shotgun (WGS) entry which is preliminary data.</text>
</comment>
<keyword evidence="1" id="KW-1133">Transmembrane helix</keyword>
<evidence type="ECO:0000256" key="1">
    <source>
        <dbReference type="SAM" id="Phobius"/>
    </source>
</evidence>
<dbReference type="Proteomes" id="UP000534186">
    <property type="component" value="Unassembled WGS sequence"/>
</dbReference>
<accession>A0A7Y9NLE0</accession>
<organism evidence="2 3">
    <name type="scientific">Tunturiibacter lichenicola</name>
    <dbReference type="NCBI Taxonomy" id="2051959"/>
    <lineage>
        <taxon>Bacteria</taxon>
        <taxon>Pseudomonadati</taxon>
        <taxon>Acidobacteriota</taxon>
        <taxon>Terriglobia</taxon>
        <taxon>Terriglobales</taxon>
        <taxon>Acidobacteriaceae</taxon>
        <taxon>Tunturiibacter</taxon>
    </lineage>
</organism>
<evidence type="ECO:0000313" key="3">
    <source>
        <dbReference type="Proteomes" id="UP000534186"/>
    </source>
</evidence>